<keyword evidence="3" id="KW-1185">Reference proteome</keyword>
<dbReference type="EMBL" id="AP019782">
    <property type="protein sequence ID" value="BBL69480.1"/>
    <property type="molecule type" value="Genomic_DNA"/>
</dbReference>
<protein>
    <recommendedName>
        <fullName evidence="4">DUF2939 domain-containing protein</fullName>
    </recommendedName>
</protein>
<dbReference type="RefSeq" id="WP_221047876.1">
    <property type="nucleotide sequence ID" value="NZ_AP019782.1"/>
</dbReference>
<accession>A0A8D5AKT6</accession>
<evidence type="ECO:0000313" key="3">
    <source>
        <dbReference type="Proteomes" id="UP000824988"/>
    </source>
</evidence>
<dbReference type="KEGG" id="moz:MoryE10_00860"/>
<dbReference type="InterPro" id="IPR021330">
    <property type="entry name" value="DUF2939"/>
</dbReference>
<gene>
    <name evidence="2" type="ORF">MoryE10_00860</name>
</gene>
<evidence type="ECO:0000313" key="2">
    <source>
        <dbReference type="EMBL" id="BBL69480.1"/>
    </source>
</evidence>
<dbReference type="Proteomes" id="UP000824988">
    <property type="component" value="Chromosome"/>
</dbReference>
<feature type="region of interest" description="Disordered" evidence="1">
    <location>
        <begin position="109"/>
        <end position="148"/>
    </location>
</feature>
<dbReference type="Pfam" id="PF11159">
    <property type="entry name" value="DUF2939"/>
    <property type="match status" value="1"/>
</dbReference>
<evidence type="ECO:0008006" key="4">
    <source>
        <dbReference type="Google" id="ProtNLM"/>
    </source>
</evidence>
<dbReference type="AlphaFoldDB" id="A0A8D5AKT6"/>
<reference evidence="2" key="1">
    <citation type="submission" date="2019-06" db="EMBL/GenBank/DDBJ databases">
        <title>Complete genome sequence of Methylogaea oryzae strain JCM16910.</title>
        <authorList>
            <person name="Asakawa S."/>
        </authorList>
    </citation>
    <scope>NUCLEOTIDE SEQUENCE</scope>
    <source>
        <strain evidence="2">E10</strain>
    </source>
</reference>
<feature type="compositionally biased region" description="Basic and acidic residues" evidence="1">
    <location>
        <begin position="112"/>
        <end position="121"/>
    </location>
</feature>
<proteinExistence type="predicted"/>
<sequence length="197" mass="20650">MRKSVTAVLTLALLGAGAGYFYASPRLALAEIQQAAKNNDTDALAEKVDFPQLRAGVKTQLNTLIQGKIGRELGGNPFAAFGAAMATVAVDGMVDAYVSPAGIGALAGGLSPRHDSKKPRQAETPPVAAAPPPSAPQEASPAERPKAEKVAVEFDSLQQASAYVTGKRGEQVRFILTLEGLRWRLTNLVLPAELFGE</sequence>
<name>A0A8D5AKT6_9GAMM</name>
<evidence type="ECO:0000256" key="1">
    <source>
        <dbReference type="SAM" id="MobiDB-lite"/>
    </source>
</evidence>
<organism evidence="2 3">
    <name type="scientific">Methylogaea oryzae</name>
    <dbReference type="NCBI Taxonomy" id="1295382"/>
    <lineage>
        <taxon>Bacteria</taxon>
        <taxon>Pseudomonadati</taxon>
        <taxon>Pseudomonadota</taxon>
        <taxon>Gammaproteobacteria</taxon>
        <taxon>Methylococcales</taxon>
        <taxon>Methylococcaceae</taxon>
        <taxon>Methylogaea</taxon>
    </lineage>
</organism>